<dbReference type="InterPro" id="IPR006139">
    <property type="entry name" value="D-isomer_2_OHA_DH_cat_dom"/>
</dbReference>
<dbReference type="SUPFAM" id="SSF51735">
    <property type="entry name" value="NAD(P)-binding Rossmann-fold domains"/>
    <property type="match status" value="1"/>
</dbReference>
<dbReference type="Gene3D" id="3.40.50.720">
    <property type="entry name" value="NAD(P)-binding Rossmann-like Domain"/>
    <property type="match status" value="2"/>
</dbReference>
<dbReference type="GO" id="GO:0016618">
    <property type="term" value="F:hydroxypyruvate reductase [NAD(P)H] activity"/>
    <property type="evidence" value="ECO:0007669"/>
    <property type="project" value="TreeGrafter"/>
</dbReference>
<proteinExistence type="inferred from homology"/>
<feature type="domain" description="D-isomer specific 2-hydroxyacid dehydrogenase NAD-binding" evidence="5">
    <location>
        <begin position="125"/>
        <end position="299"/>
    </location>
</feature>
<evidence type="ECO:0000256" key="3">
    <source>
        <dbReference type="RuleBase" id="RU003719"/>
    </source>
</evidence>
<dbReference type="SUPFAM" id="SSF52283">
    <property type="entry name" value="Formate/glycerate dehydrogenase catalytic domain-like"/>
    <property type="match status" value="1"/>
</dbReference>
<evidence type="ECO:0000256" key="2">
    <source>
        <dbReference type="ARBA" id="ARBA00023002"/>
    </source>
</evidence>
<dbReference type="InterPro" id="IPR029752">
    <property type="entry name" value="D-isomer_DH_CS1"/>
</dbReference>
<feature type="domain" description="D-isomer specific 2-hydroxyacid dehydrogenase catalytic" evidence="4">
    <location>
        <begin position="21"/>
        <end position="330"/>
    </location>
</feature>
<dbReference type="PROSITE" id="PS00671">
    <property type="entry name" value="D_2_HYDROXYACID_DH_3"/>
    <property type="match status" value="1"/>
</dbReference>
<evidence type="ECO:0000313" key="6">
    <source>
        <dbReference type="EMBL" id="VVT55367.1"/>
    </source>
</evidence>
<evidence type="ECO:0000313" key="7">
    <source>
        <dbReference type="Proteomes" id="UP000398389"/>
    </source>
</evidence>
<dbReference type="CDD" id="cd12168">
    <property type="entry name" value="Mand_dh_like"/>
    <property type="match status" value="1"/>
</dbReference>
<dbReference type="GO" id="GO:0051287">
    <property type="term" value="F:NAD binding"/>
    <property type="evidence" value="ECO:0007669"/>
    <property type="project" value="InterPro"/>
</dbReference>
<reference evidence="6 7" key="1">
    <citation type="submission" date="2019-09" db="EMBL/GenBank/DDBJ databases">
        <authorList>
            <person name="Brejova B."/>
        </authorList>
    </citation>
    <scope>NUCLEOTIDE SEQUENCE [LARGE SCALE GENOMIC DNA]</scope>
</reference>
<dbReference type="Proteomes" id="UP000398389">
    <property type="component" value="Unassembled WGS sequence"/>
</dbReference>
<dbReference type="EMBL" id="CABVLU010000003">
    <property type="protein sequence ID" value="VVT55367.1"/>
    <property type="molecule type" value="Genomic_DNA"/>
</dbReference>
<dbReference type="InterPro" id="IPR050223">
    <property type="entry name" value="D-isomer_2-hydroxyacid_DH"/>
</dbReference>
<protein>
    <recommendedName>
        <fullName evidence="8">Glyoxylate reductase</fullName>
    </recommendedName>
</protein>
<dbReference type="FunFam" id="3.40.50.720:FF:000026">
    <property type="entry name" value="Glyoxylate/hydroxypyruvate reductase B"/>
    <property type="match status" value="1"/>
</dbReference>
<dbReference type="PROSITE" id="PS00670">
    <property type="entry name" value="D_2_HYDROXYACID_DH_2"/>
    <property type="match status" value="1"/>
</dbReference>
<dbReference type="InterPro" id="IPR029753">
    <property type="entry name" value="D-isomer_DH_CS"/>
</dbReference>
<dbReference type="PANTHER" id="PTHR10996:SF257">
    <property type="entry name" value="GLYOXYLATE REDUCTASE 1"/>
    <property type="match status" value="1"/>
</dbReference>
<dbReference type="InterPro" id="IPR036291">
    <property type="entry name" value="NAD(P)-bd_dom_sf"/>
</dbReference>
<dbReference type="PANTHER" id="PTHR10996">
    <property type="entry name" value="2-HYDROXYACID DEHYDROGENASE-RELATED"/>
    <property type="match status" value="1"/>
</dbReference>
<dbReference type="OrthoDB" id="9991913at2759"/>
<name>A0A5E8C0N0_9ASCO</name>
<keyword evidence="7" id="KW-1185">Reference proteome</keyword>
<dbReference type="AlphaFoldDB" id="A0A5E8C0N0"/>
<keyword evidence="2 3" id="KW-0560">Oxidoreductase</keyword>
<evidence type="ECO:0000256" key="1">
    <source>
        <dbReference type="ARBA" id="ARBA00005854"/>
    </source>
</evidence>
<evidence type="ECO:0000259" key="5">
    <source>
        <dbReference type="Pfam" id="PF02826"/>
    </source>
</evidence>
<dbReference type="PROSITE" id="PS00065">
    <property type="entry name" value="D_2_HYDROXYACID_DH_1"/>
    <property type="match status" value="1"/>
</dbReference>
<sequence>MSTSTSPKPKILLLGEIIHAQKEWQGLSDIAELVTAESKNREEFIHDLSTKYSDVTAIYRTLFSVGITGRFDEDLVRHFPKSLKFVGHFGAGYDQIDVHALSAQGIQISNTPNAVVPGTADTNIFLVIGALRNFSYGQYQLRQNKWLSSVELGHDPQGKVLGILGMGGIGQAVRDRAVPLGFDKIIYYNRRRLPADLEKDSEYKPTIDELLAEADVISINVPLNKETKHLINKETISKMKDGVVIVNTARGPVINEQDLVDGLESGKIGAVGLDVFEHEPVINPGLLNNPRTLLLPHMGTHSYESRFDMENLVIENLRSGLTTGKLITLVPEQQGAF</sequence>
<dbReference type="GO" id="GO:0005829">
    <property type="term" value="C:cytosol"/>
    <property type="evidence" value="ECO:0007669"/>
    <property type="project" value="TreeGrafter"/>
</dbReference>
<evidence type="ECO:0000259" key="4">
    <source>
        <dbReference type="Pfam" id="PF00389"/>
    </source>
</evidence>
<gene>
    <name evidence="6" type="ORF">SAPINGB_P004561</name>
</gene>
<dbReference type="InterPro" id="IPR006140">
    <property type="entry name" value="D-isomer_DH_NAD-bd"/>
</dbReference>
<dbReference type="Pfam" id="PF00389">
    <property type="entry name" value="2-Hacid_dh"/>
    <property type="match status" value="1"/>
</dbReference>
<dbReference type="GO" id="GO:0030267">
    <property type="term" value="F:glyoxylate reductase (NADPH) activity"/>
    <property type="evidence" value="ECO:0007669"/>
    <property type="project" value="TreeGrafter"/>
</dbReference>
<evidence type="ECO:0008006" key="8">
    <source>
        <dbReference type="Google" id="ProtNLM"/>
    </source>
</evidence>
<comment type="similarity">
    <text evidence="1 3">Belongs to the D-isomer specific 2-hydroxyacid dehydrogenase family.</text>
</comment>
<accession>A0A5E8C0N0</accession>
<organism evidence="6 7">
    <name type="scientific">Magnusiomyces paraingens</name>
    <dbReference type="NCBI Taxonomy" id="2606893"/>
    <lineage>
        <taxon>Eukaryota</taxon>
        <taxon>Fungi</taxon>
        <taxon>Dikarya</taxon>
        <taxon>Ascomycota</taxon>
        <taxon>Saccharomycotina</taxon>
        <taxon>Dipodascomycetes</taxon>
        <taxon>Dipodascales</taxon>
        <taxon>Dipodascaceae</taxon>
        <taxon>Magnusiomyces</taxon>
    </lineage>
</organism>
<dbReference type="GeneID" id="43583376"/>
<dbReference type="RefSeq" id="XP_031855167.1">
    <property type="nucleotide sequence ID" value="XM_031999276.1"/>
</dbReference>
<dbReference type="Pfam" id="PF02826">
    <property type="entry name" value="2-Hacid_dh_C"/>
    <property type="match status" value="1"/>
</dbReference>